<comment type="caution">
    <text evidence="9">The sequence shown here is derived from an EMBL/GenBank/DDBJ whole genome shotgun (WGS) entry which is preliminary data.</text>
</comment>
<dbReference type="PATRIC" id="fig|284581.3.peg.3526"/>
<name>A0A0M0L790_9BACI</name>
<dbReference type="InterPro" id="IPR013342">
    <property type="entry name" value="Mandelate_racemase_C"/>
</dbReference>
<comment type="pathway">
    <text evidence="7">Quinol/quinone metabolism; menaquinone biosynthesis.</text>
</comment>
<comment type="function">
    <text evidence="7">Converts 2-succinyl-6-hydroxy-2,4-cyclohexadiene-1-carboxylate (SHCHC) to 2-succinylbenzoate (OSB).</text>
</comment>
<dbReference type="RefSeq" id="WP_053400752.1">
    <property type="nucleotide sequence ID" value="NZ_LILC01000011.1"/>
</dbReference>
<dbReference type="PANTHER" id="PTHR48073:SF5">
    <property type="entry name" value="O-SUCCINYLBENZOATE SYNTHASE"/>
    <property type="match status" value="1"/>
</dbReference>
<evidence type="ECO:0000256" key="2">
    <source>
        <dbReference type="ARBA" id="ARBA00022428"/>
    </source>
</evidence>
<comment type="pathway">
    <text evidence="7">Quinol/quinone metabolism; 1,4-dihydroxy-2-naphthoate biosynthesis; 1,4-dihydroxy-2-naphthoate from chorismate: step 4/7.</text>
</comment>
<dbReference type="STRING" id="284581.AMD01_07400"/>
<dbReference type="GO" id="GO:0000287">
    <property type="term" value="F:magnesium ion binding"/>
    <property type="evidence" value="ECO:0007669"/>
    <property type="project" value="UniProtKB-UniRule"/>
</dbReference>
<evidence type="ECO:0000256" key="7">
    <source>
        <dbReference type="HAMAP-Rule" id="MF_01933"/>
    </source>
</evidence>
<keyword evidence="10" id="KW-1185">Reference proteome</keyword>
<evidence type="ECO:0000313" key="9">
    <source>
        <dbReference type="EMBL" id="KOO46747.1"/>
    </source>
</evidence>
<dbReference type="AlphaFoldDB" id="A0A0M0L790"/>
<reference evidence="10" key="1">
    <citation type="submission" date="2015-08" db="EMBL/GenBank/DDBJ databases">
        <title>Fjat-14210 dsm16467.</title>
        <authorList>
            <person name="Liu B."/>
            <person name="Wang J."/>
            <person name="Zhu Y."/>
            <person name="Liu G."/>
            <person name="Chen Q."/>
            <person name="Chen Z."/>
            <person name="Lan J."/>
            <person name="Che J."/>
            <person name="Ge C."/>
            <person name="Shi H."/>
            <person name="Pan Z."/>
            <person name="Liu X."/>
        </authorList>
    </citation>
    <scope>NUCLEOTIDE SEQUENCE [LARGE SCALE GENOMIC DNA]</scope>
    <source>
        <strain evidence="10">DSM 16467</strain>
    </source>
</reference>
<evidence type="ECO:0000256" key="1">
    <source>
        <dbReference type="ARBA" id="ARBA00001968"/>
    </source>
</evidence>
<evidence type="ECO:0000259" key="8">
    <source>
        <dbReference type="SMART" id="SM00922"/>
    </source>
</evidence>
<dbReference type="SMART" id="SM00922">
    <property type="entry name" value="MR_MLE"/>
    <property type="match status" value="1"/>
</dbReference>
<feature type="binding site" evidence="7">
    <location>
        <position position="238"/>
    </location>
    <ligand>
        <name>Mg(2+)</name>
        <dbReference type="ChEBI" id="CHEBI:18420"/>
    </ligand>
</feature>
<dbReference type="InterPro" id="IPR036849">
    <property type="entry name" value="Enolase-like_C_sf"/>
</dbReference>
<keyword evidence="2 7" id="KW-0474">Menaquinone biosynthesis</keyword>
<dbReference type="OrthoDB" id="9774531at2"/>
<evidence type="ECO:0000313" key="10">
    <source>
        <dbReference type="Proteomes" id="UP000037558"/>
    </source>
</evidence>
<organism evidence="9 10">
    <name type="scientific">Priestia koreensis</name>
    <dbReference type="NCBI Taxonomy" id="284581"/>
    <lineage>
        <taxon>Bacteria</taxon>
        <taxon>Bacillati</taxon>
        <taxon>Bacillota</taxon>
        <taxon>Bacilli</taxon>
        <taxon>Bacillales</taxon>
        <taxon>Bacillaceae</taxon>
        <taxon>Priestia</taxon>
    </lineage>
</organism>
<dbReference type="GO" id="GO:0043748">
    <property type="term" value="F:O-succinylbenzoate synthase activity"/>
    <property type="evidence" value="ECO:0007669"/>
    <property type="project" value="UniProtKB-EC"/>
</dbReference>
<dbReference type="Gene3D" id="3.20.20.120">
    <property type="entry name" value="Enolase-like C-terminal domain"/>
    <property type="match status" value="1"/>
</dbReference>
<feature type="active site" description="Proton acceptor" evidence="7">
    <location>
        <position position="262"/>
    </location>
</feature>
<comment type="cofactor">
    <cofactor evidence="1 7">
        <name>a divalent metal cation</name>
        <dbReference type="ChEBI" id="CHEBI:60240"/>
    </cofactor>
</comment>
<feature type="active site" description="Proton donor" evidence="7">
    <location>
        <position position="163"/>
    </location>
</feature>
<dbReference type="EMBL" id="LILC01000011">
    <property type="protein sequence ID" value="KOO46747.1"/>
    <property type="molecule type" value="Genomic_DNA"/>
</dbReference>
<dbReference type="SUPFAM" id="SSF54826">
    <property type="entry name" value="Enolase N-terminal domain-like"/>
    <property type="match status" value="1"/>
</dbReference>
<dbReference type="Pfam" id="PF13378">
    <property type="entry name" value="MR_MLE_C"/>
    <property type="match status" value="1"/>
</dbReference>
<proteinExistence type="inferred from homology"/>
<comment type="catalytic activity">
    <reaction evidence="7">
        <text>(1R,6R)-6-hydroxy-2-succinyl-cyclohexa-2,4-diene-1-carboxylate = 2-succinylbenzoate + H2O</text>
        <dbReference type="Rhea" id="RHEA:10196"/>
        <dbReference type="ChEBI" id="CHEBI:15377"/>
        <dbReference type="ChEBI" id="CHEBI:18325"/>
        <dbReference type="ChEBI" id="CHEBI:58689"/>
        <dbReference type="EC" id="4.2.1.113"/>
    </reaction>
</comment>
<dbReference type="InterPro" id="IPR013341">
    <property type="entry name" value="Mandelate_racemase_N_dom"/>
</dbReference>
<sequence length="368" mass="41455">MVITEINLYHIEMSLLTPFSTSYGTVKDRALILIEVVDENGLSGWGEVVAFSTPWYTEETIETCTHILETFLIPSVLNQMLEHPSDLQKHFAPIKRNNMAKAGLDCAVWDLYAKRLQKPLWDVLGGTRSKVEAGVVVGIDQPHKMKEKIREHLHDGYKRFKIKIKPGMDYELIKVIREEFPELPLMADANSAYTLNDISLLKRLDDFNLMMIEQPLQSDDIIDHAILQKAIKTPICLDESIVSFDDARKAIELGSAKIINVKVGRVGGLTEAKRIHDYCVDKEIGLWVGGMLESGVSRAHNVALATLPQFHIPGDISASARYWNKDVIMPEVTVENGDITILNRPGIGYEVDVDYIRKIAKKIVAHKK</sequence>
<dbReference type="InterPro" id="IPR029065">
    <property type="entry name" value="Enolase_C-like"/>
</dbReference>
<dbReference type="SFLD" id="SFLDS00001">
    <property type="entry name" value="Enolase"/>
    <property type="match status" value="1"/>
</dbReference>
<feature type="domain" description="Mandelate racemase/muconate lactonizing enzyme C-terminal" evidence="8">
    <location>
        <begin position="142"/>
        <end position="234"/>
    </location>
</feature>
<dbReference type="SFLD" id="SFLDG00180">
    <property type="entry name" value="muconate_cycloisomerase"/>
    <property type="match status" value="1"/>
</dbReference>
<keyword evidence="3 7" id="KW-0479">Metal-binding</keyword>
<evidence type="ECO:0000256" key="4">
    <source>
        <dbReference type="ARBA" id="ARBA00022842"/>
    </source>
</evidence>
<comment type="similarity">
    <text evidence="7">Belongs to the mandelate racemase/muconate lactonizing enzyme family. MenC type 2 subfamily.</text>
</comment>
<dbReference type="SUPFAM" id="SSF51604">
    <property type="entry name" value="Enolase C-terminal domain-like"/>
    <property type="match status" value="1"/>
</dbReference>
<dbReference type="GO" id="GO:0009234">
    <property type="term" value="P:menaquinone biosynthetic process"/>
    <property type="evidence" value="ECO:0007669"/>
    <property type="project" value="UniProtKB-UniRule"/>
</dbReference>
<dbReference type="Pfam" id="PF02746">
    <property type="entry name" value="MR_MLE_N"/>
    <property type="match status" value="1"/>
</dbReference>
<keyword evidence="5 7" id="KW-0456">Lyase</keyword>
<dbReference type="Gene3D" id="3.30.390.10">
    <property type="entry name" value="Enolase-like, N-terminal domain"/>
    <property type="match status" value="1"/>
</dbReference>
<accession>A0A0M0L790</accession>
<dbReference type="GO" id="GO:0016854">
    <property type="term" value="F:racemase and epimerase activity"/>
    <property type="evidence" value="ECO:0007669"/>
    <property type="project" value="UniProtKB-ARBA"/>
</dbReference>
<dbReference type="Proteomes" id="UP000037558">
    <property type="component" value="Unassembled WGS sequence"/>
</dbReference>
<dbReference type="InterPro" id="IPR047585">
    <property type="entry name" value="MenC"/>
</dbReference>
<evidence type="ECO:0000256" key="3">
    <source>
        <dbReference type="ARBA" id="ARBA00022723"/>
    </source>
</evidence>
<dbReference type="InterPro" id="IPR029017">
    <property type="entry name" value="Enolase-like_N"/>
</dbReference>
<dbReference type="SFLD" id="SFLDF00009">
    <property type="entry name" value="o-succinylbenzoate_synthase"/>
    <property type="match status" value="1"/>
</dbReference>
<protein>
    <recommendedName>
        <fullName evidence="6 7">o-succinylbenzoate synthase</fullName>
        <shortName evidence="7">OSB synthase</shortName>
        <shortName evidence="7">OSBS</shortName>
        <ecNumber evidence="6 7">4.2.1.113</ecNumber>
    </recommendedName>
    <alternativeName>
        <fullName evidence="7">4-(2'-carboxyphenyl)-4-oxybutyric acid synthase</fullName>
    </alternativeName>
    <alternativeName>
        <fullName evidence="7">o-succinylbenzoic acid synthase</fullName>
    </alternativeName>
</protein>
<dbReference type="UniPathway" id="UPA00079"/>
<keyword evidence="4 7" id="KW-0460">Magnesium</keyword>
<feature type="binding site" evidence="7">
    <location>
        <position position="188"/>
    </location>
    <ligand>
        <name>Mg(2+)</name>
        <dbReference type="ChEBI" id="CHEBI:18420"/>
    </ligand>
</feature>
<feature type="binding site" evidence="7">
    <location>
        <position position="213"/>
    </location>
    <ligand>
        <name>Mg(2+)</name>
        <dbReference type="ChEBI" id="CHEBI:18420"/>
    </ligand>
</feature>
<dbReference type="EC" id="4.2.1.113" evidence="6 7"/>
<dbReference type="UniPathway" id="UPA01057">
    <property type="reaction ID" value="UER00165"/>
</dbReference>
<gene>
    <name evidence="7" type="primary">menC</name>
    <name evidence="9" type="ORF">AMD01_07400</name>
</gene>
<dbReference type="NCBIfam" id="TIGR01928">
    <property type="entry name" value="menC_lowGC_arch"/>
    <property type="match status" value="1"/>
</dbReference>
<dbReference type="PANTHER" id="PTHR48073">
    <property type="entry name" value="O-SUCCINYLBENZOATE SYNTHASE-RELATED"/>
    <property type="match status" value="1"/>
</dbReference>
<dbReference type="CDD" id="cd03317">
    <property type="entry name" value="NAAAR"/>
    <property type="match status" value="1"/>
</dbReference>
<dbReference type="InterPro" id="IPR010197">
    <property type="entry name" value="OSBS/NAAAR"/>
</dbReference>
<dbReference type="HAMAP" id="MF_01933">
    <property type="entry name" value="MenC_2"/>
    <property type="match status" value="1"/>
</dbReference>
<evidence type="ECO:0000256" key="6">
    <source>
        <dbReference type="ARBA" id="ARBA00029491"/>
    </source>
</evidence>
<evidence type="ECO:0000256" key="5">
    <source>
        <dbReference type="ARBA" id="ARBA00023239"/>
    </source>
</evidence>